<feature type="domain" description="Ubiquitin Mut7-C" evidence="2">
    <location>
        <begin position="1"/>
        <end position="77"/>
    </location>
</feature>
<sequence length="317" mass="35758">MVKARFHFHRELNDFLARPLRRHTFACAFAKTSSTKHMIESLGVPHTEVGLIVQNGRPVGFDAQIDADDLIEVYPARTTPEGMANGALLLRPPLRVADLCFIADAHLGGLTQLLRLAGFDTRYDNNFPDDEIEQLAQDEARIVLTRDRELLKRRTVLRGYYVRALQPDEQFREVSERFDFAPNVRPFRLCLMCNAPLRRAGPGEIDGRVPDGVQERHSRFVTCDVCHRVFLSYHTVRHDCPRSVTCAVWAQGVGYTAPTPCRPHHCARRVAGCCASLRIVANRFESVQIADRLQGRFHARRAARASGIAPTAQPRTP</sequence>
<evidence type="ECO:0000313" key="3">
    <source>
        <dbReference type="EMBL" id="CCD40399.1"/>
    </source>
</evidence>
<dbReference type="Pfam" id="PF01927">
    <property type="entry name" value="Mut7-C"/>
    <property type="match status" value="1"/>
</dbReference>
<evidence type="ECO:0000259" key="2">
    <source>
        <dbReference type="Pfam" id="PF14451"/>
    </source>
</evidence>
<dbReference type="PANTHER" id="PTHR39081">
    <property type="entry name" value="MUT7-C DOMAIN-CONTAINING PROTEIN"/>
    <property type="match status" value="1"/>
</dbReference>
<dbReference type="HOGENOM" id="CLU_074576_0_0_4"/>
<protein>
    <recommendedName>
        <fullName evidence="5">Twitching motility protein PilT</fullName>
    </recommendedName>
</protein>
<dbReference type="EMBL" id="CAFE01000249">
    <property type="protein sequence ID" value="CCD40399.1"/>
    <property type="molecule type" value="Genomic_DNA"/>
</dbReference>
<evidence type="ECO:0000313" key="4">
    <source>
        <dbReference type="Proteomes" id="UP000003511"/>
    </source>
</evidence>
<dbReference type="InterPro" id="IPR002782">
    <property type="entry name" value="Mut7-C_RNAse_dom"/>
</dbReference>
<proteinExistence type="predicted"/>
<keyword evidence="4" id="KW-1185">Reference proteome</keyword>
<dbReference type="Pfam" id="PF14451">
    <property type="entry name" value="Ub-Mut7C"/>
    <property type="match status" value="1"/>
</dbReference>
<reference evidence="3 4" key="2">
    <citation type="submission" date="2011-10" db="EMBL/GenBank/DDBJ databases">
        <title>Draft genome sequence of Candidatus Burkholderia kirkii.</title>
        <authorList>
            <person name="Carlier A.L."/>
            <person name="Eberl L."/>
        </authorList>
    </citation>
    <scope>NUCLEOTIDE SEQUENCE [LARGE SCALE GENOMIC DNA]</scope>
    <source>
        <strain evidence="3 4">UZHbot1</strain>
    </source>
</reference>
<dbReference type="Proteomes" id="UP000003511">
    <property type="component" value="Unassembled WGS sequence"/>
</dbReference>
<dbReference type="AlphaFoldDB" id="G4MGX0"/>
<name>G4MGX0_9BURK</name>
<organism evidence="3 4">
    <name type="scientific">Candidatus Paraburkholderia kirkii UZHbot1</name>
    <dbReference type="NCBI Taxonomy" id="1055526"/>
    <lineage>
        <taxon>Bacteria</taxon>
        <taxon>Pseudomonadati</taxon>
        <taxon>Pseudomonadota</taxon>
        <taxon>Betaproteobacteria</taxon>
        <taxon>Burkholderiales</taxon>
        <taxon>Burkholderiaceae</taxon>
        <taxon>Paraburkholderia</taxon>
    </lineage>
</organism>
<evidence type="ECO:0008006" key="5">
    <source>
        <dbReference type="Google" id="ProtNLM"/>
    </source>
</evidence>
<feature type="domain" description="Mut7-C RNAse" evidence="1">
    <location>
        <begin position="101"/>
        <end position="230"/>
    </location>
</feature>
<gene>
    <name evidence="3" type="ORF">BKIR_c7_1475</name>
</gene>
<accession>G4MGX0</accession>
<dbReference type="InterPro" id="IPR027798">
    <property type="entry name" value="Ub_Mut7C"/>
</dbReference>
<dbReference type="PANTHER" id="PTHR39081:SF1">
    <property type="entry name" value="MUT7-C RNASE DOMAIN-CONTAINING PROTEIN"/>
    <property type="match status" value="1"/>
</dbReference>
<dbReference type="BioCyc" id="CBUR1055526:G10QW-1056-MONOMER"/>
<evidence type="ECO:0000259" key="1">
    <source>
        <dbReference type="Pfam" id="PF01927"/>
    </source>
</evidence>
<comment type="caution">
    <text evidence="3">The sequence shown here is derived from an EMBL/GenBank/DDBJ whole genome shotgun (WGS) entry which is preliminary data.</text>
</comment>
<reference evidence="3 4" key="1">
    <citation type="submission" date="2011-09" db="EMBL/GenBank/DDBJ databases">
        <authorList>
            <person name="Carlier A."/>
        </authorList>
    </citation>
    <scope>NUCLEOTIDE SEQUENCE [LARGE SCALE GENOMIC DNA]</scope>
    <source>
        <strain evidence="3 4">UZHbot1</strain>
    </source>
</reference>